<feature type="coiled-coil region" evidence="3">
    <location>
        <begin position="74"/>
        <end position="108"/>
    </location>
</feature>
<sequence>MTDKSKRNTHLLFARFAEETARFGDMAQSMKQVVELDAKLNESERKSLAVAYRKAVAGQRYAWRAISSILEKGNDATERQLEMTKQLLNKIERDVEEKCREILDLLDRLLLKEAANDEAKVFYLKLKADHYRYLAETRAENTDVIEKSKQAYQEAFDMAKDKLGPLHPTRLTVALNFAILLFEVQNLPAEACQLATQAYEDAFNEKKAKPEAAACPDSVTIMELLQDNLEYWGTAAD</sequence>
<reference evidence="5 6" key="1">
    <citation type="submission" date="2024-10" db="EMBL/GenBank/DDBJ databases">
        <authorList>
            <person name="Kim D."/>
        </authorList>
    </citation>
    <scope>NUCLEOTIDE SEQUENCE [LARGE SCALE GENOMIC DNA]</scope>
    <source>
        <strain evidence="5">Taebaek</strain>
    </source>
</reference>
<dbReference type="SMART" id="SM00101">
    <property type="entry name" value="14_3_3"/>
    <property type="match status" value="1"/>
</dbReference>
<evidence type="ECO:0000313" key="6">
    <source>
        <dbReference type="Proteomes" id="UP001620645"/>
    </source>
</evidence>
<comment type="caution">
    <text evidence="5">The sequence shown here is derived from an EMBL/GenBank/DDBJ whole genome shotgun (WGS) entry which is preliminary data.</text>
</comment>
<dbReference type="InterPro" id="IPR036815">
    <property type="entry name" value="14-3-3_dom_sf"/>
</dbReference>
<evidence type="ECO:0000256" key="3">
    <source>
        <dbReference type="SAM" id="Coils"/>
    </source>
</evidence>
<dbReference type="AlphaFoldDB" id="A0ABD2K2D2"/>
<dbReference type="PIRSF" id="PIRSF000868">
    <property type="entry name" value="14-3-3"/>
    <property type="match status" value="1"/>
</dbReference>
<dbReference type="InterPro" id="IPR023410">
    <property type="entry name" value="14-3-3_domain"/>
</dbReference>
<accession>A0ABD2K2D2</accession>
<dbReference type="Gene3D" id="1.20.190.20">
    <property type="entry name" value="14-3-3 domain"/>
    <property type="match status" value="1"/>
</dbReference>
<dbReference type="Proteomes" id="UP001620645">
    <property type="component" value="Unassembled WGS sequence"/>
</dbReference>
<dbReference type="EMBL" id="JBICCN010000056">
    <property type="protein sequence ID" value="KAL3097037.1"/>
    <property type="molecule type" value="Genomic_DNA"/>
</dbReference>
<feature type="domain" description="14-3-3" evidence="4">
    <location>
        <begin position="7"/>
        <end position="237"/>
    </location>
</feature>
<dbReference type="SUPFAM" id="SSF48445">
    <property type="entry name" value="14-3-3 protein"/>
    <property type="match status" value="1"/>
</dbReference>
<dbReference type="Pfam" id="PF00244">
    <property type="entry name" value="14-3-3"/>
    <property type="match status" value="1"/>
</dbReference>
<evidence type="ECO:0000313" key="5">
    <source>
        <dbReference type="EMBL" id="KAL3097037.1"/>
    </source>
</evidence>
<evidence type="ECO:0000256" key="2">
    <source>
        <dbReference type="PIRSR" id="PIRSR000868-1"/>
    </source>
</evidence>
<keyword evidence="6" id="KW-1185">Reference proteome</keyword>
<protein>
    <recommendedName>
        <fullName evidence="4">14-3-3 domain-containing protein</fullName>
    </recommendedName>
</protein>
<proteinExistence type="inferred from homology"/>
<feature type="site" description="Interaction with phosphoserine on interacting protein" evidence="2">
    <location>
        <position position="60"/>
    </location>
</feature>
<keyword evidence="3" id="KW-0175">Coiled coil</keyword>
<evidence type="ECO:0000259" key="4">
    <source>
        <dbReference type="SMART" id="SM00101"/>
    </source>
</evidence>
<dbReference type="InterPro" id="IPR000308">
    <property type="entry name" value="14-3-3"/>
</dbReference>
<name>A0ABD2K2D2_HETSC</name>
<gene>
    <name evidence="5" type="ORF">niasHS_002753</name>
</gene>
<dbReference type="PANTHER" id="PTHR18860">
    <property type="entry name" value="14-3-3 PROTEIN"/>
    <property type="match status" value="1"/>
</dbReference>
<organism evidence="5 6">
    <name type="scientific">Heterodera schachtii</name>
    <name type="common">Sugarbeet cyst nematode worm</name>
    <name type="synonym">Tylenchus schachtii</name>
    <dbReference type="NCBI Taxonomy" id="97005"/>
    <lineage>
        <taxon>Eukaryota</taxon>
        <taxon>Metazoa</taxon>
        <taxon>Ecdysozoa</taxon>
        <taxon>Nematoda</taxon>
        <taxon>Chromadorea</taxon>
        <taxon>Rhabditida</taxon>
        <taxon>Tylenchina</taxon>
        <taxon>Tylenchomorpha</taxon>
        <taxon>Tylenchoidea</taxon>
        <taxon>Heteroderidae</taxon>
        <taxon>Heteroderinae</taxon>
        <taxon>Heterodera</taxon>
    </lineage>
</organism>
<feature type="site" description="Interaction with phosphoserine on interacting protein" evidence="2">
    <location>
        <position position="132"/>
    </location>
</feature>
<comment type="similarity">
    <text evidence="1">Belongs to the 14-3-3 family.</text>
</comment>
<dbReference type="PRINTS" id="PR00305">
    <property type="entry name" value="1433ZETA"/>
</dbReference>
<evidence type="ECO:0000256" key="1">
    <source>
        <dbReference type="ARBA" id="ARBA00006141"/>
    </source>
</evidence>